<dbReference type="Proteomes" id="UP000184671">
    <property type="component" value="Unassembled WGS sequence"/>
</dbReference>
<dbReference type="AlphaFoldDB" id="A0A1M4MPF3"/>
<gene>
    <name evidence="3" type="ORF">L21_2639</name>
</gene>
<dbReference type="InterPro" id="IPR013538">
    <property type="entry name" value="ASHA1/2-like_C"/>
</dbReference>
<dbReference type="RefSeq" id="WP_074370892.1">
    <property type="nucleotide sequence ID" value="NZ_FMID01000065.1"/>
</dbReference>
<name>A0A1M4MPF3_9EURY</name>
<dbReference type="InterPro" id="IPR023393">
    <property type="entry name" value="START-like_dom_sf"/>
</dbReference>
<evidence type="ECO:0000256" key="1">
    <source>
        <dbReference type="ARBA" id="ARBA00006817"/>
    </source>
</evidence>
<evidence type="ECO:0000313" key="3">
    <source>
        <dbReference type="EMBL" id="SCL76700.1"/>
    </source>
</evidence>
<dbReference type="EMBL" id="FMID01000065">
    <property type="protein sequence ID" value="SCL76700.1"/>
    <property type="molecule type" value="Genomic_DNA"/>
</dbReference>
<reference evidence="3 4" key="1">
    <citation type="submission" date="2016-08" db="EMBL/GenBank/DDBJ databases">
        <authorList>
            <person name="Seilhamer J.J."/>
        </authorList>
    </citation>
    <scope>NUCLEOTIDE SEQUENCE [LARGE SCALE GENOMIC DNA]</scope>
    <source>
        <strain evidence="3">L21-II-0</strain>
    </source>
</reference>
<sequence length="166" mass="18466">MAEAEQIRSELLVERVFDAPRELVWKAWTEPGCVKRWWGPKGFTAPVIEIDLRVGARYLYGMRSPEGRDFWSTGVYREIAPMERIVATDSFADAEGNVVPASDYGMTGDWPLELVATVTLEDGDGGTKLTIREAGIPAGEMRDMAEAGWNESLDKLAELLKELSRG</sequence>
<feature type="domain" description="Activator of Hsp90 ATPase homologue 1/2-like C-terminal" evidence="2">
    <location>
        <begin position="18"/>
        <end position="161"/>
    </location>
</feature>
<dbReference type="STRING" id="118126.L21_2639"/>
<dbReference type="OrthoDB" id="165863at2157"/>
<evidence type="ECO:0000259" key="2">
    <source>
        <dbReference type="Pfam" id="PF08327"/>
    </source>
</evidence>
<proteinExistence type="inferred from homology"/>
<accession>A0A1M4MPF3</accession>
<dbReference type="SUPFAM" id="SSF55961">
    <property type="entry name" value="Bet v1-like"/>
    <property type="match status" value="1"/>
</dbReference>
<evidence type="ECO:0000313" key="4">
    <source>
        <dbReference type="Proteomes" id="UP000184671"/>
    </source>
</evidence>
<protein>
    <recommendedName>
        <fullName evidence="2">Activator of Hsp90 ATPase homologue 1/2-like C-terminal domain-containing protein</fullName>
    </recommendedName>
</protein>
<dbReference type="Gene3D" id="3.30.530.20">
    <property type="match status" value="1"/>
</dbReference>
<organism evidence="3 4">
    <name type="scientific">Methanoculleus chikugoensis</name>
    <dbReference type="NCBI Taxonomy" id="118126"/>
    <lineage>
        <taxon>Archaea</taxon>
        <taxon>Methanobacteriati</taxon>
        <taxon>Methanobacteriota</taxon>
        <taxon>Stenosarchaea group</taxon>
        <taxon>Methanomicrobia</taxon>
        <taxon>Methanomicrobiales</taxon>
        <taxon>Methanomicrobiaceae</taxon>
        <taxon>Methanoculleus</taxon>
    </lineage>
</organism>
<comment type="similarity">
    <text evidence="1">Belongs to the AHA1 family.</text>
</comment>
<dbReference type="Pfam" id="PF08327">
    <property type="entry name" value="AHSA1"/>
    <property type="match status" value="1"/>
</dbReference>